<keyword evidence="4" id="KW-1185">Reference proteome</keyword>
<dbReference type="SUPFAM" id="SSF52402">
    <property type="entry name" value="Adenine nucleotide alpha hydrolases-like"/>
    <property type="match status" value="1"/>
</dbReference>
<name>A0A1H8LFQ7_9RHOB</name>
<protein>
    <submittedName>
        <fullName evidence="3">Nucleotide-binding universal stress protein, UspA family</fullName>
    </submittedName>
</protein>
<dbReference type="RefSeq" id="WP_093114683.1">
    <property type="nucleotide sequence ID" value="NZ_FODS01000001.1"/>
</dbReference>
<organism evidence="3 4">
    <name type="scientific">Salinihabitans flavidus</name>
    <dbReference type="NCBI Taxonomy" id="569882"/>
    <lineage>
        <taxon>Bacteria</taxon>
        <taxon>Pseudomonadati</taxon>
        <taxon>Pseudomonadota</taxon>
        <taxon>Alphaproteobacteria</taxon>
        <taxon>Rhodobacterales</taxon>
        <taxon>Roseobacteraceae</taxon>
        <taxon>Salinihabitans</taxon>
    </lineage>
</organism>
<dbReference type="OrthoDB" id="9792500at2"/>
<reference evidence="3 4" key="1">
    <citation type="submission" date="2016-10" db="EMBL/GenBank/DDBJ databases">
        <authorList>
            <person name="de Groot N.N."/>
        </authorList>
    </citation>
    <scope>NUCLEOTIDE SEQUENCE [LARGE SCALE GENOMIC DNA]</scope>
    <source>
        <strain evidence="3 4">DSM 27842</strain>
    </source>
</reference>
<dbReference type="EMBL" id="FODS01000001">
    <property type="protein sequence ID" value="SEO03598.1"/>
    <property type="molecule type" value="Genomic_DNA"/>
</dbReference>
<evidence type="ECO:0000313" key="4">
    <source>
        <dbReference type="Proteomes" id="UP000198893"/>
    </source>
</evidence>
<dbReference type="PANTHER" id="PTHR46268">
    <property type="entry name" value="STRESS RESPONSE PROTEIN NHAX"/>
    <property type="match status" value="1"/>
</dbReference>
<dbReference type="PANTHER" id="PTHR46268:SF6">
    <property type="entry name" value="UNIVERSAL STRESS PROTEIN UP12"/>
    <property type="match status" value="1"/>
</dbReference>
<dbReference type="Proteomes" id="UP000198893">
    <property type="component" value="Unassembled WGS sequence"/>
</dbReference>
<dbReference type="Pfam" id="PF00582">
    <property type="entry name" value="Usp"/>
    <property type="match status" value="1"/>
</dbReference>
<dbReference type="Gene3D" id="3.40.50.620">
    <property type="entry name" value="HUPs"/>
    <property type="match status" value="1"/>
</dbReference>
<accession>A0A1H8LFQ7</accession>
<feature type="domain" description="UspA" evidence="2">
    <location>
        <begin position="1"/>
        <end position="135"/>
    </location>
</feature>
<evidence type="ECO:0000259" key="2">
    <source>
        <dbReference type="Pfam" id="PF00582"/>
    </source>
</evidence>
<proteinExistence type="inferred from homology"/>
<dbReference type="PRINTS" id="PR01438">
    <property type="entry name" value="UNVRSLSTRESS"/>
</dbReference>
<gene>
    <name evidence="3" type="ORF">SAMN04490248_101112</name>
</gene>
<dbReference type="STRING" id="569882.SAMN04490248_101112"/>
<dbReference type="InterPro" id="IPR006015">
    <property type="entry name" value="Universal_stress_UspA"/>
</dbReference>
<sequence length="135" mass="14643">MYKSILIPVSFDEDRETDTAMDVARMLADKGADITLLHVMEKVPSYAVDYFPEGYREEARRAVEGALNDLAARLPGAHGVVTDGHAGRGILDYAAEIGADCIIVASHKPGLQDYFLGSTAAHVVRHAHCAVHVLR</sequence>
<dbReference type="InterPro" id="IPR006016">
    <property type="entry name" value="UspA"/>
</dbReference>
<evidence type="ECO:0000256" key="1">
    <source>
        <dbReference type="ARBA" id="ARBA00008791"/>
    </source>
</evidence>
<comment type="similarity">
    <text evidence="1">Belongs to the universal stress protein A family.</text>
</comment>
<dbReference type="AlphaFoldDB" id="A0A1H8LFQ7"/>
<dbReference type="InterPro" id="IPR014729">
    <property type="entry name" value="Rossmann-like_a/b/a_fold"/>
</dbReference>
<dbReference type="CDD" id="cd00293">
    <property type="entry name" value="USP-like"/>
    <property type="match status" value="1"/>
</dbReference>
<evidence type="ECO:0000313" key="3">
    <source>
        <dbReference type="EMBL" id="SEO03598.1"/>
    </source>
</evidence>